<proteinExistence type="predicted"/>
<name>A0A6A5C6K3_NAEFO</name>
<accession>A0A6A5C6K3</accession>
<dbReference type="EMBL" id="VFQX01000016">
    <property type="protein sequence ID" value="KAF0980929.1"/>
    <property type="molecule type" value="Genomic_DNA"/>
</dbReference>
<reference evidence="1 2" key="1">
    <citation type="journal article" date="2019" name="Sci. Rep.">
        <title>Nanopore sequencing improves the draft genome of the human pathogenic amoeba Naegleria fowleri.</title>
        <authorList>
            <person name="Liechti N."/>
            <person name="Schurch N."/>
            <person name="Bruggmann R."/>
            <person name="Wittwer M."/>
        </authorList>
    </citation>
    <scope>NUCLEOTIDE SEQUENCE [LARGE SCALE GENOMIC DNA]</scope>
    <source>
        <strain evidence="1 2">ATCC 30894</strain>
    </source>
</reference>
<evidence type="ECO:0000313" key="2">
    <source>
        <dbReference type="Proteomes" id="UP000444721"/>
    </source>
</evidence>
<dbReference type="GeneID" id="68119932"/>
<dbReference type="OrthoDB" id="10645813at2759"/>
<dbReference type="VEuPathDB" id="AmoebaDB:NfTy_037280"/>
<gene>
    <name evidence="1" type="ORF">FDP41_012717</name>
</gene>
<keyword evidence="2" id="KW-1185">Reference proteome</keyword>
<dbReference type="VEuPathDB" id="AmoebaDB:FDP41_012717"/>
<protein>
    <submittedName>
        <fullName evidence="1">Uncharacterized protein</fullName>
    </submittedName>
</protein>
<sequence>MSSSNAHPCTYYLLRVMDLILLSIGPKKFKFYEMMLNTITHEQTESYQNLLEQCRNKLSKCSFIGDNERQELVYHRLDSVRPLLLRASNKVFEEGKEDQKTTGRDQTTTDP</sequence>
<dbReference type="Proteomes" id="UP000444721">
    <property type="component" value="Unassembled WGS sequence"/>
</dbReference>
<evidence type="ECO:0000313" key="1">
    <source>
        <dbReference type="EMBL" id="KAF0980929.1"/>
    </source>
</evidence>
<dbReference type="RefSeq" id="XP_044565642.1">
    <property type="nucleotide sequence ID" value="XM_044703267.1"/>
</dbReference>
<dbReference type="VEuPathDB" id="AmoebaDB:NF0038580"/>
<dbReference type="AlphaFoldDB" id="A0A6A5C6K3"/>
<organism evidence="1 2">
    <name type="scientific">Naegleria fowleri</name>
    <name type="common">Brain eating amoeba</name>
    <dbReference type="NCBI Taxonomy" id="5763"/>
    <lineage>
        <taxon>Eukaryota</taxon>
        <taxon>Discoba</taxon>
        <taxon>Heterolobosea</taxon>
        <taxon>Tetramitia</taxon>
        <taxon>Eutetramitia</taxon>
        <taxon>Vahlkampfiidae</taxon>
        <taxon>Naegleria</taxon>
    </lineage>
</organism>
<comment type="caution">
    <text evidence="1">The sequence shown here is derived from an EMBL/GenBank/DDBJ whole genome shotgun (WGS) entry which is preliminary data.</text>
</comment>